<dbReference type="Gene3D" id="3.30.720.100">
    <property type="match status" value="1"/>
</dbReference>
<comment type="caution">
    <text evidence="2">The sequence shown here is derived from an EMBL/GenBank/DDBJ whole genome shotgun (WGS) entry which is preliminary data.</text>
</comment>
<dbReference type="Gene3D" id="3.10.180.10">
    <property type="entry name" value="2,3-Dihydroxybiphenyl 1,2-Dioxygenase, domain 1"/>
    <property type="match status" value="1"/>
</dbReference>
<dbReference type="Gene3D" id="3.30.720.110">
    <property type="match status" value="1"/>
</dbReference>
<organism evidence="2 3">
    <name type="scientific">Sphingobacterium tenebrionis</name>
    <dbReference type="NCBI Taxonomy" id="3111775"/>
    <lineage>
        <taxon>Bacteria</taxon>
        <taxon>Pseudomonadati</taxon>
        <taxon>Bacteroidota</taxon>
        <taxon>Sphingobacteriia</taxon>
        <taxon>Sphingobacteriales</taxon>
        <taxon>Sphingobacteriaceae</taxon>
        <taxon>Sphingobacterium</taxon>
    </lineage>
</organism>
<dbReference type="EMBL" id="JAYLLN010000050">
    <property type="protein sequence ID" value="MEI5986256.1"/>
    <property type="molecule type" value="Genomic_DNA"/>
</dbReference>
<proteinExistence type="predicted"/>
<dbReference type="SUPFAM" id="SSF54593">
    <property type="entry name" value="Glyoxalase/Bleomycin resistance protein/Dihydroxybiphenyl dioxygenase"/>
    <property type="match status" value="2"/>
</dbReference>
<dbReference type="PANTHER" id="PTHR33990">
    <property type="entry name" value="PROTEIN YJDN-RELATED"/>
    <property type="match status" value="1"/>
</dbReference>
<dbReference type="CDD" id="cd06588">
    <property type="entry name" value="PhnB_like"/>
    <property type="match status" value="2"/>
</dbReference>
<dbReference type="Proteomes" id="UP001363035">
    <property type="component" value="Unassembled WGS sequence"/>
</dbReference>
<evidence type="ECO:0000313" key="2">
    <source>
        <dbReference type="EMBL" id="MEI5986256.1"/>
    </source>
</evidence>
<feature type="domain" description="PhnB-like" evidence="1">
    <location>
        <begin position="144"/>
        <end position="262"/>
    </location>
</feature>
<reference evidence="2 3" key="1">
    <citation type="submission" date="2024-01" db="EMBL/GenBank/DDBJ databases">
        <title>Sphingobacterium tenebrionis sp. nov., a novel endophyte isolated from tenebrio molitor intestines.</title>
        <authorList>
            <person name="Zhang C."/>
        </authorList>
    </citation>
    <scope>NUCLEOTIDE SEQUENCE [LARGE SCALE GENOMIC DNA]</scope>
    <source>
        <strain evidence="2 3">PU5-4</strain>
    </source>
</reference>
<dbReference type="Pfam" id="PF06983">
    <property type="entry name" value="3-dmu-9_3-mt"/>
    <property type="match status" value="2"/>
</dbReference>
<dbReference type="InterPro" id="IPR029068">
    <property type="entry name" value="Glyas_Bleomycin-R_OHBP_Dase"/>
</dbReference>
<evidence type="ECO:0000259" key="1">
    <source>
        <dbReference type="Pfam" id="PF06983"/>
    </source>
</evidence>
<evidence type="ECO:0000313" key="3">
    <source>
        <dbReference type="Proteomes" id="UP001363035"/>
    </source>
</evidence>
<keyword evidence="3" id="KW-1185">Reference proteome</keyword>
<accession>A0ABU8I9V5</accession>
<protein>
    <submittedName>
        <fullName evidence="2">VOC family protein</fullName>
    </submittedName>
</protein>
<sequence length="294" mass="33830">MLYEIILLAQLQQKRKEIIMKNNIIPAIWFDHNAKEAFEFYSQTFPETEIEKADDIVVEGSIRGLKFIGINGGPLFKPNSAISFMHVFETKEELTAVWEKLSQKGKIMMPLDSYPFSELYAWVEDQYGVSWQLYLGKLADVNQQKIIPTLMFCEKQQGRCKEALAFYGELFPDFESQGVLEYPEGEFKGQVMHAQFKANGYTLAAMDSGYPQDFSFTEGVSLTISCKDQEEIDYYWNKITEKGQESQCGWCKDQFGLSWQVVPKQISEILSNYPQANRALMGMKKIEIDKLINA</sequence>
<dbReference type="InterPro" id="IPR028973">
    <property type="entry name" value="PhnB-like"/>
</dbReference>
<name>A0ABU8I9V5_9SPHI</name>
<dbReference type="RefSeq" id="WP_099365699.1">
    <property type="nucleotide sequence ID" value="NZ_JAYLLN010000050.1"/>
</dbReference>
<gene>
    <name evidence="2" type="ORF">VJ786_15230</name>
</gene>
<feature type="domain" description="PhnB-like" evidence="1">
    <location>
        <begin position="23"/>
        <end position="133"/>
    </location>
</feature>